<dbReference type="Pfam" id="PF00069">
    <property type="entry name" value="Pkinase"/>
    <property type="match status" value="1"/>
</dbReference>
<reference evidence="3 4" key="1">
    <citation type="journal article" date="2019" name="J Genomics">
        <title>The Draft Genome of a Hydrogen-producing Cyanobacterium, Arthrospira platensis NIES-46.</title>
        <authorList>
            <person name="Suzuki S."/>
            <person name="Yamaguchi H."/>
            <person name="Kawachi M."/>
        </authorList>
    </citation>
    <scope>NUCLEOTIDE SEQUENCE [LARGE SCALE GENOMIC DNA]</scope>
    <source>
        <strain evidence="3 4">NIES-46</strain>
    </source>
</reference>
<keyword evidence="1" id="KW-0802">TPR repeat</keyword>
<feature type="repeat" description="TPR" evidence="1">
    <location>
        <begin position="432"/>
        <end position="465"/>
    </location>
</feature>
<organism evidence="3 4">
    <name type="scientific">Limnospira platensis NIES-46</name>
    <dbReference type="NCBI Taxonomy" id="1236695"/>
    <lineage>
        <taxon>Bacteria</taxon>
        <taxon>Bacillati</taxon>
        <taxon>Cyanobacteriota</taxon>
        <taxon>Cyanophyceae</taxon>
        <taxon>Oscillatoriophycideae</taxon>
        <taxon>Oscillatoriales</taxon>
        <taxon>Sirenicapillariaceae</taxon>
        <taxon>Limnospira</taxon>
    </lineage>
</organism>
<name>A0A5M3T3F2_LIMPL</name>
<dbReference type="Pfam" id="PF13176">
    <property type="entry name" value="TPR_7"/>
    <property type="match status" value="1"/>
</dbReference>
<dbReference type="CDD" id="cd14014">
    <property type="entry name" value="STKc_PknB_like"/>
    <property type="match status" value="1"/>
</dbReference>
<keyword evidence="3" id="KW-0723">Serine/threonine-protein kinase</keyword>
<dbReference type="GO" id="GO:0004674">
    <property type="term" value="F:protein serine/threonine kinase activity"/>
    <property type="evidence" value="ECO:0007669"/>
    <property type="project" value="UniProtKB-KW"/>
</dbReference>
<gene>
    <name evidence="3" type="ORF">NIES46_03750</name>
</gene>
<dbReference type="RefSeq" id="WP_006619019.1">
    <property type="nucleotide sequence ID" value="NZ_BIMW01000011.1"/>
</dbReference>
<dbReference type="InterPro" id="IPR000719">
    <property type="entry name" value="Prot_kinase_dom"/>
</dbReference>
<dbReference type="PROSITE" id="PS50011">
    <property type="entry name" value="PROTEIN_KINASE_DOM"/>
    <property type="match status" value="1"/>
</dbReference>
<feature type="domain" description="Protein kinase" evidence="2">
    <location>
        <begin position="53"/>
        <end position="323"/>
    </location>
</feature>
<proteinExistence type="predicted"/>
<comment type="caution">
    <text evidence="3">The sequence shown here is derived from an EMBL/GenBank/DDBJ whole genome shotgun (WGS) entry which is preliminary data.</text>
</comment>
<dbReference type="InterPro" id="IPR045269">
    <property type="entry name" value="Atg1-like"/>
</dbReference>
<dbReference type="SUPFAM" id="SSF56112">
    <property type="entry name" value="Protein kinase-like (PK-like)"/>
    <property type="match status" value="1"/>
</dbReference>
<dbReference type="InterPro" id="IPR011990">
    <property type="entry name" value="TPR-like_helical_dom_sf"/>
</dbReference>
<dbReference type="SMART" id="SM00220">
    <property type="entry name" value="S_TKc"/>
    <property type="match status" value="1"/>
</dbReference>
<dbReference type="PANTHER" id="PTHR24348:SF68">
    <property type="entry name" value="SERINE_THREONINE-PROTEIN KINASE ATG1C"/>
    <property type="match status" value="1"/>
</dbReference>
<feature type="repeat" description="TPR" evidence="1">
    <location>
        <begin position="579"/>
        <end position="612"/>
    </location>
</feature>
<dbReference type="EMBL" id="BIMW01000011">
    <property type="protein sequence ID" value="GCE92336.1"/>
    <property type="molecule type" value="Genomic_DNA"/>
</dbReference>
<dbReference type="SUPFAM" id="SSF48452">
    <property type="entry name" value="TPR-like"/>
    <property type="match status" value="2"/>
</dbReference>
<dbReference type="PROSITE" id="PS50005">
    <property type="entry name" value="TPR"/>
    <property type="match status" value="2"/>
</dbReference>
<evidence type="ECO:0000256" key="1">
    <source>
        <dbReference type="PROSITE-ProRule" id="PRU00339"/>
    </source>
</evidence>
<keyword evidence="4" id="KW-1185">Reference proteome</keyword>
<dbReference type="InterPro" id="IPR008271">
    <property type="entry name" value="Ser/Thr_kinase_AS"/>
</dbReference>
<dbReference type="Gene3D" id="1.25.40.10">
    <property type="entry name" value="Tetratricopeptide repeat domain"/>
    <property type="match status" value="2"/>
</dbReference>
<evidence type="ECO:0000313" key="3">
    <source>
        <dbReference type="EMBL" id="GCE92336.1"/>
    </source>
</evidence>
<dbReference type="Pfam" id="PF13432">
    <property type="entry name" value="TPR_16"/>
    <property type="match status" value="2"/>
</dbReference>
<keyword evidence="3" id="KW-0418">Kinase</keyword>
<accession>A0A5M3T3F2</accession>
<dbReference type="Gene3D" id="3.30.200.20">
    <property type="entry name" value="Phosphorylase Kinase, domain 1"/>
    <property type="match status" value="1"/>
</dbReference>
<dbReference type="PANTHER" id="PTHR24348">
    <property type="entry name" value="SERINE/THREONINE-PROTEIN KINASE UNC-51-RELATED"/>
    <property type="match status" value="1"/>
</dbReference>
<dbReference type="SMART" id="SM00028">
    <property type="entry name" value="TPR"/>
    <property type="match status" value="5"/>
</dbReference>
<evidence type="ECO:0000259" key="2">
    <source>
        <dbReference type="PROSITE" id="PS50011"/>
    </source>
</evidence>
<evidence type="ECO:0000313" key="4">
    <source>
        <dbReference type="Proteomes" id="UP000326169"/>
    </source>
</evidence>
<dbReference type="InterPro" id="IPR019734">
    <property type="entry name" value="TPR_rpt"/>
</dbReference>
<sequence length="706" mass="79420">MSNICPSCAYDNSPGDRLCIVCGATLTATSTTTTPTHSGLYLPTGTWLKQGKYQIKKFISQGGFGITYKGIYCANSTTVAIKELWPENGCRQGKSVLWPFSITPVDRNKQLHQFKLEAIYLSRCKSPHIAKVYDCFEENSTIYMVMEFIEGSTLSNLLLNNHQPLDEPLVIKYAKTVAEALIIIHQHNLLHRDIKPENIMIGSGDRVVLIDFGTTREFIAGKTGDMTVILSRGYAPFEQYSCQARRYPSTDIYALCASIYELLTGKLPADSADRAQAISHNLPDPLVPPRQLNPNISPYIQKVILTGLKFRVNERIQTAQDFIDALDGKLISPLHQTAKTLVKKGKLTDAVTAYQNCLTQEQDNAEALIELAIILLYHHSDRADSIARKAQKIKPQDGRIYGILGLVSCRSQQWKQAIQQLQHGIKLSPKQAWMHTNLGWALGKEGNWQKADQTIQQALNLDPNSSFALGVKAWISFHLRQWKIVVQAGTQGIFKSQQQPSSVAIALKSWLYPLTIAALERVTSNKSGDITRRLQAFTQQVPNNALALGFKAWYEYRKSDHVSCRQSLKLASQCQEIPDWVMKNGGLIYEHLGDFQKAADWYNKIYQKQPKDAWICYRLGTVLAVIGQWQQANTYLAESVKCDRNLAAAYRNLGWVLLNLRTTDGQVKSPREVLAAYRQAVTLYDRQDPQQAQDLRSKFQAINLPL</sequence>
<dbReference type="GeneID" id="301681345"/>
<dbReference type="PROSITE" id="PS00108">
    <property type="entry name" value="PROTEIN_KINASE_ST"/>
    <property type="match status" value="1"/>
</dbReference>
<dbReference type="InterPro" id="IPR011009">
    <property type="entry name" value="Kinase-like_dom_sf"/>
</dbReference>
<protein>
    <submittedName>
        <fullName evidence="3">Serine/threonine protein kinase containing TPR domain</fullName>
    </submittedName>
</protein>
<keyword evidence="3" id="KW-0808">Transferase</keyword>
<dbReference type="Gene3D" id="1.10.510.10">
    <property type="entry name" value="Transferase(Phosphotransferase) domain 1"/>
    <property type="match status" value="1"/>
</dbReference>
<dbReference type="Proteomes" id="UP000326169">
    <property type="component" value="Unassembled WGS sequence"/>
</dbReference>